<feature type="region of interest" description="Disordered" evidence="1">
    <location>
        <begin position="642"/>
        <end position="720"/>
    </location>
</feature>
<feature type="region of interest" description="Disordered" evidence="1">
    <location>
        <begin position="319"/>
        <end position="351"/>
    </location>
</feature>
<feature type="compositionally biased region" description="Polar residues" evidence="1">
    <location>
        <begin position="379"/>
        <end position="408"/>
    </location>
</feature>
<feature type="compositionally biased region" description="Low complexity" evidence="1">
    <location>
        <begin position="329"/>
        <end position="351"/>
    </location>
</feature>
<feature type="region of interest" description="Disordered" evidence="1">
    <location>
        <begin position="379"/>
        <end position="409"/>
    </location>
</feature>
<proteinExistence type="predicted"/>
<organism evidence="3">
    <name type="scientific">Bactrocera latifrons</name>
    <name type="common">Malaysian fruit fly</name>
    <name type="synonym">Chaetodacus latifrons</name>
    <dbReference type="NCBI Taxonomy" id="174628"/>
    <lineage>
        <taxon>Eukaryota</taxon>
        <taxon>Metazoa</taxon>
        <taxon>Ecdysozoa</taxon>
        <taxon>Arthropoda</taxon>
        <taxon>Hexapoda</taxon>
        <taxon>Insecta</taxon>
        <taxon>Pterygota</taxon>
        <taxon>Neoptera</taxon>
        <taxon>Endopterygota</taxon>
        <taxon>Diptera</taxon>
        <taxon>Brachycera</taxon>
        <taxon>Muscomorpha</taxon>
        <taxon>Tephritoidea</taxon>
        <taxon>Tephritidae</taxon>
        <taxon>Bactrocera</taxon>
        <taxon>Bactrocera</taxon>
    </lineage>
</organism>
<accession>A0A0K8WLA3</accession>
<feature type="chain" id="PRO_5005523264" description="Zonadhesin" evidence="2">
    <location>
        <begin position="30"/>
        <end position="988"/>
    </location>
</feature>
<feature type="compositionally biased region" description="Low complexity" evidence="1">
    <location>
        <begin position="278"/>
        <end position="291"/>
    </location>
</feature>
<feature type="region of interest" description="Disordered" evidence="1">
    <location>
        <begin position="269"/>
        <end position="291"/>
    </location>
</feature>
<sequence length="988" mass="107083">MITDRNKFNFVTICIGLGFLLTSTSVASAQATSNAQQETNQQQQLQTPEQNQPAIATITVVDNNKDEKTNAILNEPINDVAHAFSPRLDYSNEWRPVGRGDPLKNDPTFDYSPPTLEHVRYWAETTTKDGGNSKEENDSGKQDISSVRFAAHPGQQDIPKYGMPNEHLRGSNGVIPASSHAPQQHAHMNQHVVMPHQHYHQSHHPGAVKNAKGEIPLVQPKYTSVRRSYYAQQPPTRLMPPPIQLNSPPINTFNVPMKPSQVHTEYRHSMSAAPPPHTSTMSSMGPSSSSLSPLAIQHMKMQHQPSMSTTASSSSWMYHAPPTMHHHQQQPQHHQYAMPSGSAAAISTAAQSSRMPVSHIYDSHPQDSHYYFSYARPSANSITSHPPQESYSANSVRHSPNSLKQSGTGRKPWLHELLQKEVVKTSAKPNYSTSANKYAYDTTKPIYERMPSTNAISGGFTPITPITHVSAPPTVATTTTTTTTAPRVSSTASPIAITPSVFYPTIGPTLTPHTPSTTTYVIYTTPTTTTTPRTTTSTTSSRLLIPTTSNLASRPTVAPMQMTTDSLFSHYKQPEAPLRGPMYLIIEGHSKVKKYGKNGINLNLPKIVPVIPKREPVVRVAEPGEEKRGTPETFHVEHLHVKTSSTTTTTTTAKPSTTPKSVTTAKPSTTTTAKPTKAAPIMKSTPTTSKPVVTTKPNTTANSAKSTTKPVTSTTTTARPTATTVSSKVISTTAAAVTTKATTKSTVKSEDFQATSTPAVAKLTQSEPLLKLELPNEPPPGMSGLLSLLDSSLGGLFAEQPLDSIEMPASPMQAKQTASTKLAVMNSPNTVLKAVNTATPATIAAQSAVVPVVPDARIGTNAADTFASGSAEFSFTTDMPPREVRQVFDYDQRPESRLKDFVIERFDGDATDDEGASSAFYDDEFEEYEEEDANNSANGDLPIKRMDRFVDGEEGEFVGDYEDVDLEELGMSDVAPSSILVRTQAKMA</sequence>
<evidence type="ECO:0000256" key="1">
    <source>
        <dbReference type="SAM" id="MobiDB-lite"/>
    </source>
</evidence>
<feature type="region of interest" description="Disordered" evidence="1">
    <location>
        <begin position="471"/>
        <end position="491"/>
    </location>
</feature>
<keyword evidence="2" id="KW-0732">Signal</keyword>
<feature type="signal peptide" evidence="2">
    <location>
        <begin position="1"/>
        <end position="29"/>
    </location>
</feature>
<dbReference type="EMBL" id="GDHF01000664">
    <property type="protein sequence ID" value="JAI51650.1"/>
    <property type="molecule type" value="Transcribed_RNA"/>
</dbReference>
<evidence type="ECO:0008006" key="4">
    <source>
        <dbReference type="Google" id="ProtNLM"/>
    </source>
</evidence>
<evidence type="ECO:0000313" key="3">
    <source>
        <dbReference type="EMBL" id="JAI51650.1"/>
    </source>
</evidence>
<feature type="compositionally biased region" description="Low complexity" evidence="1">
    <location>
        <begin position="643"/>
        <end position="720"/>
    </location>
</feature>
<dbReference type="OrthoDB" id="8062658at2759"/>
<gene>
    <name evidence="3" type="ORF">c0_g1_i1</name>
</gene>
<evidence type="ECO:0000256" key="2">
    <source>
        <dbReference type="SAM" id="SignalP"/>
    </source>
</evidence>
<name>A0A0K8WLA3_BACLA</name>
<reference evidence="3" key="1">
    <citation type="submission" date="2015-06" db="EMBL/GenBank/DDBJ databases">
        <authorList>
            <person name="Hoefler B.C."/>
            <person name="Straight P.D."/>
        </authorList>
    </citation>
    <scope>NUCLEOTIDE SEQUENCE</scope>
</reference>
<protein>
    <recommendedName>
        <fullName evidence="4">Zonadhesin</fullName>
    </recommendedName>
</protein>
<dbReference type="AlphaFoldDB" id="A0A0K8WLA3"/>